<reference evidence="2 3" key="1">
    <citation type="submission" date="2020-11" db="EMBL/GenBank/DDBJ databases">
        <authorList>
            <person name="Wallbank WR R."/>
            <person name="Pardo Diaz C."/>
            <person name="Kozak K."/>
            <person name="Martin S."/>
            <person name="Jiggins C."/>
            <person name="Moest M."/>
            <person name="Warren A I."/>
            <person name="Generalovic N T."/>
            <person name="Byers J.R.P. K."/>
            <person name="Montejo-Kovacevich G."/>
            <person name="Yen C E."/>
        </authorList>
    </citation>
    <scope>NUCLEOTIDE SEQUENCE [LARGE SCALE GENOMIC DNA]</scope>
</reference>
<proteinExistence type="predicted"/>
<name>A0A7R8UVY1_HERIL</name>
<dbReference type="AlphaFoldDB" id="A0A7R8UVY1"/>
<dbReference type="InParanoid" id="A0A7R8UVY1"/>
<protein>
    <recommendedName>
        <fullName evidence="1">PRELI/MSF1 domain-containing protein</fullName>
    </recommendedName>
</protein>
<dbReference type="OrthoDB" id="341300at2759"/>
<gene>
    <name evidence="2" type="ORF">HERILL_LOCUS10771</name>
</gene>
<dbReference type="InterPro" id="IPR006797">
    <property type="entry name" value="PRELI/MSF1_dom"/>
</dbReference>
<dbReference type="Pfam" id="PF04707">
    <property type="entry name" value="PRELI"/>
    <property type="match status" value="1"/>
</dbReference>
<accession>A0A7R8UVY1</accession>
<evidence type="ECO:0000313" key="3">
    <source>
        <dbReference type="Proteomes" id="UP000594454"/>
    </source>
</evidence>
<dbReference type="EMBL" id="LR899012">
    <property type="protein sequence ID" value="CAD7088117.1"/>
    <property type="molecule type" value="Genomic_DNA"/>
</dbReference>
<dbReference type="Proteomes" id="UP000594454">
    <property type="component" value="Chromosome 4"/>
</dbReference>
<feature type="domain" description="PRELI/MSF1" evidence="1">
    <location>
        <begin position="1"/>
        <end position="67"/>
    </location>
</feature>
<dbReference type="PROSITE" id="PS50904">
    <property type="entry name" value="PRELI_MSF1"/>
    <property type="match status" value="1"/>
</dbReference>
<organism evidence="2 3">
    <name type="scientific">Hermetia illucens</name>
    <name type="common">Black soldier fly</name>
    <dbReference type="NCBI Taxonomy" id="343691"/>
    <lineage>
        <taxon>Eukaryota</taxon>
        <taxon>Metazoa</taxon>
        <taxon>Ecdysozoa</taxon>
        <taxon>Arthropoda</taxon>
        <taxon>Hexapoda</taxon>
        <taxon>Insecta</taxon>
        <taxon>Pterygota</taxon>
        <taxon>Neoptera</taxon>
        <taxon>Endopterygota</taxon>
        <taxon>Diptera</taxon>
        <taxon>Brachycera</taxon>
        <taxon>Stratiomyomorpha</taxon>
        <taxon>Stratiomyidae</taxon>
        <taxon>Hermetiinae</taxon>
        <taxon>Hermetia</taxon>
    </lineage>
</organism>
<evidence type="ECO:0000259" key="1">
    <source>
        <dbReference type="PROSITE" id="PS50904"/>
    </source>
</evidence>
<dbReference type="FunCoup" id="A0A7R8UVY1">
    <property type="interactions" value="1719"/>
</dbReference>
<sequence length="107" mass="12128">MSVDEKVEYKEREDGKTVAIRSAWISSQVFGFSRAIRAFGVERFKTNCQKATIGFNHVLLKMFPQHSMDIQHSQAKTSTSVKDAAKTTYNKVKSQASKIYDAYSVKN</sequence>
<evidence type="ECO:0000313" key="2">
    <source>
        <dbReference type="EMBL" id="CAD7088117.1"/>
    </source>
</evidence>
<keyword evidence="3" id="KW-1185">Reference proteome</keyword>